<evidence type="ECO:0000256" key="2">
    <source>
        <dbReference type="ARBA" id="ARBA00004167"/>
    </source>
</evidence>
<evidence type="ECO:0000256" key="4">
    <source>
        <dbReference type="ARBA" id="ARBA00022692"/>
    </source>
</evidence>
<dbReference type="InterPro" id="IPR011009">
    <property type="entry name" value="Kinase-like_dom_sf"/>
</dbReference>
<evidence type="ECO:0000256" key="9">
    <source>
        <dbReference type="ARBA" id="ARBA00023239"/>
    </source>
</evidence>
<dbReference type="InterPro" id="IPR001245">
    <property type="entry name" value="Ser-Thr/Tyr_kinase_cat_dom"/>
</dbReference>
<keyword evidence="9" id="KW-0456">Lyase</keyword>
<dbReference type="SUPFAM" id="SSF55073">
    <property type="entry name" value="Nucleotide cyclase"/>
    <property type="match status" value="1"/>
</dbReference>
<dbReference type="Gene3D" id="3.40.50.2300">
    <property type="match status" value="2"/>
</dbReference>
<dbReference type="Pfam" id="PF01094">
    <property type="entry name" value="ANF_receptor"/>
    <property type="match status" value="1"/>
</dbReference>
<dbReference type="GO" id="GO:0001653">
    <property type="term" value="F:peptide receptor activity"/>
    <property type="evidence" value="ECO:0007669"/>
    <property type="project" value="TreeGrafter"/>
</dbReference>
<dbReference type="SUPFAM" id="SSF53822">
    <property type="entry name" value="Periplasmic binding protein-like I"/>
    <property type="match status" value="1"/>
</dbReference>
<dbReference type="GO" id="GO:0005886">
    <property type="term" value="C:plasma membrane"/>
    <property type="evidence" value="ECO:0007669"/>
    <property type="project" value="TreeGrafter"/>
</dbReference>
<feature type="chain" id="PRO_5038439960" description="guanylate cyclase" evidence="12">
    <location>
        <begin position="19"/>
        <end position="988"/>
    </location>
</feature>
<feature type="region of interest" description="Disordered" evidence="11">
    <location>
        <begin position="953"/>
        <end position="988"/>
    </location>
</feature>
<reference evidence="15" key="2">
    <citation type="submission" date="2021-09" db="EMBL/GenBank/DDBJ databases">
        <authorList>
            <person name="Jia N."/>
            <person name="Wang J."/>
            <person name="Shi W."/>
            <person name="Du L."/>
            <person name="Sun Y."/>
            <person name="Zhan W."/>
            <person name="Jiang J."/>
            <person name="Wang Q."/>
            <person name="Zhang B."/>
            <person name="Ji P."/>
            <person name="Sakyi L.B."/>
            <person name="Cui X."/>
            <person name="Yuan T."/>
            <person name="Jiang B."/>
            <person name="Yang W."/>
            <person name="Lam T.T.-Y."/>
            <person name="Chang Q."/>
            <person name="Ding S."/>
            <person name="Wang X."/>
            <person name="Zhu J."/>
            <person name="Ruan X."/>
            <person name="Zhao L."/>
            <person name="Wei J."/>
            <person name="Que T."/>
            <person name="Du C."/>
            <person name="Cheng J."/>
            <person name="Dai P."/>
            <person name="Han X."/>
            <person name="Huang E."/>
            <person name="Gao Y."/>
            <person name="Liu J."/>
            <person name="Shao H."/>
            <person name="Ye R."/>
            <person name="Li L."/>
            <person name="Wei W."/>
            <person name="Wang X."/>
            <person name="Wang C."/>
            <person name="Huo Q."/>
            <person name="Li W."/>
            <person name="Guo W."/>
            <person name="Chen H."/>
            <person name="Chen S."/>
            <person name="Zhou L."/>
            <person name="Zhou L."/>
            <person name="Ni X."/>
            <person name="Tian J."/>
            <person name="Zhou Y."/>
            <person name="Sheng Y."/>
            <person name="Liu T."/>
            <person name="Pan Y."/>
            <person name="Xia L."/>
            <person name="Li J."/>
            <person name="Zhao F."/>
            <person name="Cao W."/>
        </authorList>
    </citation>
    <scope>NUCLEOTIDE SEQUENCE</scope>
    <source>
        <strain evidence="15">Rsan-2018</strain>
        <tissue evidence="15">Larvae</tissue>
    </source>
</reference>
<evidence type="ECO:0000256" key="7">
    <source>
        <dbReference type="ARBA" id="ARBA00023136"/>
    </source>
</evidence>
<keyword evidence="7" id="KW-0472">Membrane</keyword>
<feature type="domain" description="Guanylate cyclase" evidence="14">
    <location>
        <begin position="840"/>
        <end position="930"/>
    </location>
</feature>
<dbReference type="GO" id="GO:0004016">
    <property type="term" value="F:adenylate cyclase activity"/>
    <property type="evidence" value="ECO:0007669"/>
    <property type="project" value="TreeGrafter"/>
</dbReference>
<evidence type="ECO:0000256" key="3">
    <source>
        <dbReference type="ARBA" id="ARBA00012202"/>
    </source>
</evidence>
<dbReference type="InterPro" id="IPR029787">
    <property type="entry name" value="Nucleotide_cyclase"/>
</dbReference>
<sequence>MLQRAIAILLVILSRRSAYTRTNETIVLGYLTGSQRLPGDRSYRRPGLAISGALTLAVDKVNLRAPLMGGRRLDVLIAETFGRERHSVLQTARLWRQNVSAFIGPQETCVHEAFLAAALNLPMVSYDCRREDYTLQFCLGRETSDKQRFPTFARTRPPETHISKSVAALLAHFGWRQVALFYASRLGHVADSVMSTLRSHGVRLRHVSSWNETYHYGYGPSPFETMLKDAAPKARVFIVLGQYFEHIGLMASLEARGLLQGGEYFVVGVDVQQYDVESPTRYLTGLFREEPDPSVIPSEGAYLYDAVMVYARAVNACVEHGGDFRNGKHLFEHMRGRSYQSAMGYMVRMDNNGDAEGNYTLIARRKYDDQSGSHYGLFPVGVFELSGNGSTLPVRTLRPPRDEPTCGFSGEKCIRKFSKAAHYSNQQRLYLIRKKINSVSCGVLVLLSIVGFAAYRYWAYEQALDRLLWKLDFNEIQMRGGPTAHQQAARQHRVRVHGGGSGPSDKSGGGLMPVPTSSQLSLSSHPEFRYSATVRSRRLSTGAACAPSKRSTTKYLLLTRTLKKQLNLLRELRHDNLCTLVGVCVEPPNICVVTDYCSRGSLRDLLDNEDIRLDNMFIASLVDDLVRGMLYLHDSPVRSHGDLRSANCLVDSRWVLKVADFGLAQIKHSAGDDGQHGSGQKLLWRAPELLRDPDSPPEGTPRGDVYSFGVVLFEMLARSGPFGKTTLTPSVPDSEKQESDCFRPPLCELAEPWDVEYVRTLLTECWAEAPDQRPDFKAVRARLRHMRRGLKPSIVDNMLSMMETYATNLEALVDQRTDQLAQEKRRADALLYEMLPRQVICWFTRLSAQSTPMEVVELLNDLYTCFDAVIENYAVYKVETIGDAYMVVGGLARHPDVAHASQVASMALHLLRSVRHFRIRHRPEEMLMLRGKGDMRTFWLEGRASGIRCRSTTGFQNVGSSSGPHDSQPSEGSHSCPDLGAPPWQGIG</sequence>
<feature type="compositionally biased region" description="Gly residues" evidence="11">
    <location>
        <begin position="497"/>
        <end position="511"/>
    </location>
</feature>
<dbReference type="CDD" id="cd07302">
    <property type="entry name" value="CHD"/>
    <property type="match status" value="1"/>
</dbReference>
<evidence type="ECO:0000256" key="11">
    <source>
        <dbReference type="SAM" id="MobiDB-lite"/>
    </source>
</evidence>
<dbReference type="PROSITE" id="PS50125">
    <property type="entry name" value="GUANYLATE_CYCLASE_2"/>
    <property type="match status" value="1"/>
</dbReference>
<evidence type="ECO:0000259" key="14">
    <source>
        <dbReference type="PROSITE" id="PS50125"/>
    </source>
</evidence>
<dbReference type="AlphaFoldDB" id="A0A9D4PH47"/>
<comment type="subcellular location">
    <subcellularLocation>
        <location evidence="2">Membrane</location>
        <topology evidence="2">Single-pass membrane protein</topology>
    </subcellularLocation>
</comment>
<accession>A0A9D4PH47</accession>
<evidence type="ECO:0000256" key="1">
    <source>
        <dbReference type="ARBA" id="ARBA00001436"/>
    </source>
</evidence>
<evidence type="ECO:0000313" key="15">
    <source>
        <dbReference type="EMBL" id="KAH7942885.1"/>
    </source>
</evidence>
<keyword evidence="4" id="KW-0812">Transmembrane</keyword>
<dbReference type="InterPro" id="IPR028082">
    <property type="entry name" value="Peripla_BP_I"/>
</dbReference>
<evidence type="ECO:0000256" key="5">
    <source>
        <dbReference type="ARBA" id="ARBA00022741"/>
    </source>
</evidence>
<dbReference type="GO" id="GO:0004672">
    <property type="term" value="F:protein kinase activity"/>
    <property type="evidence" value="ECO:0007669"/>
    <property type="project" value="InterPro"/>
</dbReference>
<dbReference type="Pfam" id="PF07714">
    <property type="entry name" value="PK_Tyr_Ser-Thr"/>
    <property type="match status" value="1"/>
</dbReference>
<feature type="region of interest" description="Disordered" evidence="11">
    <location>
        <begin position="489"/>
        <end position="524"/>
    </location>
</feature>
<reference evidence="15" key="1">
    <citation type="journal article" date="2020" name="Cell">
        <title>Large-Scale Comparative Analyses of Tick Genomes Elucidate Their Genetic Diversity and Vector Capacities.</title>
        <authorList>
            <consortium name="Tick Genome and Microbiome Consortium (TIGMIC)"/>
            <person name="Jia N."/>
            <person name="Wang J."/>
            <person name="Shi W."/>
            <person name="Du L."/>
            <person name="Sun Y."/>
            <person name="Zhan W."/>
            <person name="Jiang J.F."/>
            <person name="Wang Q."/>
            <person name="Zhang B."/>
            <person name="Ji P."/>
            <person name="Bell-Sakyi L."/>
            <person name="Cui X.M."/>
            <person name="Yuan T.T."/>
            <person name="Jiang B.G."/>
            <person name="Yang W.F."/>
            <person name="Lam T.T."/>
            <person name="Chang Q.C."/>
            <person name="Ding S.J."/>
            <person name="Wang X.J."/>
            <person name="Zhu J.G."/>
            <person name="Ruan X.D."/>
            <person name="Zhao L."/>
            <person name="Wei J.T."/>
            <person name="Ye R.Z."/>
            <person name="Que T.C."/>
            <person name="Du C.H."/>
            <person name="Zhou Y.H."/>
            <person name="Cheng J.X."/>
            <person name="Dai P.F."/>
            <person name="Guo W.B."/>
            <person name="Han X.H."/>
            <person name="Huang E.J."/>
            <person name="Li L.F."/>
            <person name="Wei W."/>
            <person name="Gao Y.C."/>
            <person name="Liu J.Z."/>
            <person name="Shao H.Z."/>
            <person name="Wang X."/>
            <person name="Wang C.C."/>
            <person name="Yang T.C."/>
            <person name="Huo Q.B."/>
            <person name="Li W."/>
            <person name="Chen H.Y."/>
            <person name="Chen S.E."/>
            <person name="Zhou L.G."/>
            <person name="Ni X.B."/>
            <person name="Tian J.H."/>
            <person name="Sheng Y."/>
            <person name="Liu T."/>
            <person name="Pan Y.S."/>
            <person name="Xia L.Y."/>
            <person name="Li J."/>
            <person name="Zhao F."/>
            <person name="Cao W.C."/>
        </authorList>
    </citation>
    <scope>NUCLEOTIDE SEQUENCE</scope>
    <source>
        <strain evidence="15">Rsan-2018</strain>
    </source>
</reference>
<evidence type="ECO:0000256" key="10">
    <source>
        <dbReference type="ARBA" id="ARBA00023293"/>
    </source>
</evidence>
<evidence type="ECO:0000259" key="13">
    <source>
        <dbReference type="PROSITE" id="PS50011"/>
    </source>
</evidence>
<dbReference type="SMART" id="SM00044">
    <property type="entry name" value="CYCc"/>
    <property type="match status" value="1"/>
</dbReference>
<feature type="compositionally biased region" description="Polar residues" evidence="11">
    <location>
        <begin position="515"/>
        <end position="524"/>
    </location>
</feature>
<dbReference type="PROSITE" id="PS50011">
    <property type="entry name" value="PROTEIN_KINASE_DOM"/>
    <property type="match status" value="1"/>
</dbReference>
<dbReference type="PANTHER" id="PTHR11920:SF335">
    <property type="entry name" value="GUANYLATE CYCLASE"/>
    <property type="match status" value="1"/>
</dbReference>
<dbReference type="EC" id="4.6.1.2" evidence="3"/>
<keyword evidence="5" id="KW-0547">Nucleotide-binding</keyword>
<dbReference type="InterPro" id="IPR000719">
    <property type="entry name" value="Prot_kinase_dom"/>
</dbReference>
<keyword evidence="10" id="KW-0141">cGMP biosynthesis</keyword>
<dbReference type="GO" id="GO:0005524">
    <property type="term" value="F:ATP binding"/>
    <property type="evidence" value="ECO:0007669"/>
    <property type="project" value="InterPro"/>
</dbReference>
<dbReference type="InterPro" id="IPR050401">
    <property type="entry name" value="Cyclic_nucleotide_synthase"/>
</dbReference>
<dbReference type="SUPFAM" id="SSF56112">
    <property type="entry name" value="Protein kinase-like (PK-like)"/>
    <property type="match status" value="1"/>
</dbReference>
<name>A0A9D4PH47_RHISA</name>
<keyword evidence="12" id="KW-0732">Signal</keyword>
<dbReference type="Pfam" id="PF00211">
    <property type="entry name" value="Guanylate_cyc"/>
    <property type="match status" value="1"/>
</dbReference>
<dbReference type="Gene3D" id="1.10.510.10">
    <property type="entry name" value="Transferase(Phosphotransferase) domain 1"/>
    <property type="match status" value="1"/>
</dbReference>
<dbReference type="GO" id="GO:0007168">
    <property type="term" value="P:receptor guanylyl cyclase signaling pathway"/>
    <property type="evidence" value="ECO:0007669"/>
    <property type="project" value="TreeGrafter"/>
</dbReference>
<dbReference type="VEuPathDB" id="VectorBase:RSAN_058331"/>
<evidence type="ECO:0000256" key="12">
    <source>
        <dbReference type="SAM" id="SignalP"/>
    </source>
</evidence>
<dbReference type="Proteomes" id="UP000821837">
    <property type="component" value="Unassembled WGS sequence"/>
</dbReference>
<dbReference type="InterPro" id="IPR001054">
    <property type="entry name" value="A/G_cyclase"/>
</dbReference>
<dbReference type="InterPro" id="IPR001828">
    <property type="entry name" value="ANF_lig-bd_rcpt"/>
</dbReference>
<keyword evidence="6" id="KW-1133">Transmembrane helix</keyword>
<organism evidence="15 16">
    <name type="scientific">Rhipicephalus sanguineus</name>
    <name type="common">Brown dog tick</name>
    <name type="synonym">Ixodes sanguineus</name>
    <dbReference type="NCBI Taxonomy" id="34632"/>
    <lineage>
        <taxon>Eukaryota</taxon>
        <taxon>Metazoa</taxon>
        <taxon>Ecdysozoa</taxon>
        <taxon>Arthropoda</taxon>
        <taxon>Chelicerata</taxon>
        <taxon>Arachnida</taxon>
        <taxon>Acari</taxon>
        <taxon>Parasitiformes</taxon>
        <taxon>Ixodida</taxon>
        <taxon>Ixodoidea</taxon>
        <taxon>Ixodidae</taxon>
        <taxon>Rhipicephalinae</taxon>
        <taxon>Rhipicephalus</taxon>
        <taxon>Rhipicephalus</taxon>
    </lineage>
</organism>
<proteinExistence type="predicted"/>
<dbReference type="GO" id="GO:0004383">
    <property type="term" value="F:guanylate cyclase activity"/>
    <property type="evidence" value="ECO:0007669"/>
    <property type="project" value="UniProtKB-EC"/>
</dbReference>
<dbReference type="Gene3D" id="6.10.250.780">
    <property type="match status" value="1"/>
</dbReference>
<dbReference type="EMBL" id="JABSTV010001253">
    <property type="protein sequence ID" value="KAH7942885.1"/>
    <property type="molecule type" value="Genomic_DNA"/>
</dbReference>
<evidence type="ECO:0000256" key="8">
    <source>
        <dbReference type="ARBA" id="ARBA00023180"/>
    </source>
</evidence>
<evidence type="ECO:0000256" key="6">
    <source>
        <dbReference type="ARBA" id="ARBA00022989"/>
    </source>
</evidence>
<gene>
    <name evidence="15" type="ORF">HPB52_002062</name>
</gene>
<dbReference type="GO" id="GO:0035556">
    <property type="term" value="P:intracellular signal transduction"/>
    <property type="evidence" value="ECO:0007669"/>
    <property type="project" value="InterPro"/>
</dbReference>
<dbReference type="Gene3D" id="3.30.70.1230">
    <property type="entry name" value="Nucleotide cyclase"/>
    <property type="match status" value="1"/>
</dbReference>
<comment type="catalytic activity">
    <reaction evidence="1">
        <text>GTP = 3',5'-cyclic GMP + diphosphate</text>
        <dbReference type="Rhea" id="RHEA:13665"/>
        <dbReference type="ChEBI" id="CHEBI:33019"/>
        <dbReference type="ChEBI" id="CHEBI:37565"/>
        <dbReference type="ChEBI" id="CHEBI:57746"/>
        <dbReference type="EC" id="4.6.1.2"/>
    </reaction>
</comment>
<protein>
    <recommendedName>
        <fullName evidence="3">guanylate cyclase</fullName>
        <ecNumber evidence="3">4.6.1.2</ecNumber>
    </recommendedName>
</protein>
<feature type="domain" description="Protein kinase" evidence="13">
    <location>
        <begin position="491"/>
        <end position="788"/>
    </location>
</feature>
<keyword evidence="8" id="KW-0325">Glycoprotein</keyword>
<keyword evidence="16" id="KW-1185">Reference proteome</keyword>
<evidence type="ECO:0000313" key="16">
    <source>
        <dbReference type="Proteomes" id="UP000821837"/>
    </source>
</evidence>
<dbReference type="PANTHER" id="PTHR11920">
    <property type="entry name" value="GUANYLYL CYCLASE"/>
    <property type="match status" value="1"/>
</dbReference>
<feature type="signal peptide" evidence="12">
    <location>
        <begin position="1"/>
        <end position="18"/>
    </location>
</feature>
<comment type="caution">
    <text evidence="15">The sequence shown here is derived from an EMBL/GenBank/DDBJ whole genome shotgun (WGS) entry which is preliminary data.</text>
</comment>
<feature type="compositionally biased region" description="Polar residues" evidence="11">
    <location>
        <begin position="953"/>
        <end position="973"/>
    </location>
</feature>